<comment type="caution">
    <text evidence="2">The sequence shown here is derived from an EMBL/GenBank/DDBJ whole genome shotgun (WGS) entry which is preliminary data.</text>
</comment>
<feature type="compositionally biased region" description="Basic and acidic residues" evidence="1">
    <location>
        <begin position="49"/>
        <end position="61"/>
    </location>
</feature>
<evidence type="ECO:0000256" key="1">
    <source>
        <dbReference type="SAM" id="MobiDB-lite"/>
    </source>
</evidence>
<dbReference type="AlphaFoldDB" id="A0A9D4UBB8"/>
<reference evidence="2" key="1">
    <citation type="submission" date="2021-01" db="EMBL/GenBank/DDBJ databases">
        <title>Adiantum capillus-veneris genome.</title>
        <authorList>
            <person name="Fang Y."/>
            <person name="Liao Q."/>
        </authorList>
    </citation>
    <scope>NUCLEOTIDE SEQUENCE</scope>
    <source>
        <strain evidence="2">H3</strain>
        <tissue evidence="2">Leaf</tissue>
    </source>
</reference>
<dbReference type="EMBL" id="JABFUD020000019">
    <property type="protein sequence ID" value="KAI5064667.1"/>
    <property type="molecule type" value="Genomic_DNA"/>
</dbReference>
<protein>
    <submittedName>
        <fullName evidence="2">Uncharacterized protein</fullName>
    </submittedName>
</protein>
<dbReference type="Proteomes" id="UP000886520">
    <property type="component" value="Chromosome 19"/>
</dbReference>
<accession>A0A9D4UBB8</accession>
<evidence type="ECO:0000313" key="3">
    <source>
        <dbReference type="Proteomes" id="UP000886520"/>
    </source>
</evidence>
<keyword evidence="3" id="KW-1185">Reference proteome</keyword>
<proteinExistence type="predicted"/>
<gene>
    <name evidence="2" type="ORF">GOP47_0019362</name>
</gene>
<name>A0A9D4UBB8_ADICA</name>
<organism evidence="2 3">
    <name type="scientific">Adiantum capillus-veneris</name>
    <name type="common">Maidenhair fern</name>
    <dbReference type="NCBI Taxonomy" id="13818"/>
    <lineage>
        <taxon>Eukaryota</taxon>
        <taxon>Viridiplantae</taxon>
        <taxon>Streptophyta</taxon>
        <taxon>Embryophyta</taxon>
        <taxon>Tracheophyta</taxon>
        <taxon>Polypodiopsida</taxon>
        <taxon>Polypodiidae</taxon>
        <taxon>Polypodiales</taxon>
        <taxon>Pteridineae</taxon>
        <taxon>Pteridaceae</taxon>
        <taxon>Vittarioideae</taxon>
        <taxon>Adiantum</taxon>
    </lineage>
</organism>
<sequence length="80" mass="9120">MLTSTRRLPSSVKPVYTEAMEEIPIEHGPMLDDGATKEHPQGYNSRKGKPLEEGKIPKEDEAPPSQGRRKDRIKEKHTKR</sequence>
<feature type="region of interest" description="Disordered" evidence="1">
    <location>
        <begin position="1"/>
        <end position="80"/>
    </location>
</feature>
<feature type="compositionally biased region" description="Basic residues" evidence="1">
    <location>
        <begin position="67"/>
        <end position="80"/>
    </location>
</feature>
<evidence type="ECO:0000313" key="2">
    <source>
        <dbReference type="EMBL" id="KAI5064667.1"/>
    </source>
</evidence>